<feature type="binding site" evidence="3">
    <location>
        <position position="507"/>
    </location>
    <ligand>
        <name>ATP</name>
        <dbReference type="ChEBI" id="CHEBI:30616"/>
    </ligand>
</feature>
<comment type="subcellular location">
    <subcellularLocation>
        <location evidence="3">Cytoplasm</location>
    </subcellularLocation>
</comment>
<dbReference type="SUPFAM" id="SSF54849">
    <property type="entry name" value="GroEL-intermediate domain like"/>
    <property type="match status" value="1"/>
</dbReference>
<name>A0A1G2SZ86_9BACT</name>
<evidence type="ECO:0000313" key="6">
    <source>
        <dbReference type="EMBL" id="OHA90323.1"/>
    </source>
</evidence>
<comment type="subunit">
    <text evidence="3 5">Forms a cylinder of 14 subunits composed of two heptameric rings stacked back-to-back. Interacts with the co-chaperonin GroES.</text>
</comment>
<dbReference type="GO" id="GO:0005524">
    <property type="term" value="F:ATP binding"/>
    <property type="evidence" value="ECO:0007669"/>
    <property type="project" value="UniProtKB-UniRule"/>
</dbReference>
<evidence type="ECO:0000256" key="3">
    <source>
        <dbReference type="HAMAP-Rule" id="MF_00600"/>
    </source>
</evidence>
<evidence type="ECO:0000256" key="4">
    <source>
        <dbReference type="RuleBase" id="RU000418"/>
    </source>
</evidence>
<dbReference type="Pfam" id="PF00118">
    <property type="entry name" value="Cpn60_TCP1"/>
    <property type="match status" value="1"/>
</dbReference>
<sequence>MAKKILFNQDAREALKRGVDAVADAVRITIGPRGRNVVLDKGYGAPTITNDGVTIAKEITLADKFENMGAEIVKEVATKTNDAAGDGTTTSVVLTQALVEAGFKKSSSGTNSMGIRRGIEAAAADAIDALKKMAKPIKADAEVRQVATISAESEEIGTIIANTIKKIGKDGVVTVEESQSMGIDSEIVEGLEFDKGYISAYMITNAERMEAEYRDPAILITDRKISVIKDILPLLEKLAASDKKDLVIIAEDVDGEALTTFVLNKLRGSFNVLAIKAPGYGDKKKELLADIAATVGAKVVSEDVGLTFEKAEFNMLGRASRVVSTKDSTIIVGGKGKKAEIVARVESLRAQLGNSVSKFDIEKLKERIGKLTGGVAVIKVGAATETEMKYLKLKIEDAVNATKAAIAEGVVAGGGSAYAKVSKKIEAKYKESKESKLAPENAEAAEFAAGYMAVVEALKEPLRQIARNAGKEDGVVLNEVMKGQANSGYNALTDMFVTDMFEEGIIDPVKVARVALENAASAVAILLTTEVAIADEPEKAKPFPDLPHSHGGMDY</sequence>
<feature type="binding site" evidence="3">
    <location>
        <begin position="29"/>
        <end position="32"/>
    </location>
    <ligand>
        <name>ATP</name>
        <dbReference type="ChEBI" id="CHEBI:30616"/>
    </ligand>
</feature>
<feature type="binding site" evidence="3">
    <location>
        <begin position="86"/>
        <end position="90"/>
    </location>
    <ligand>
        <name>ATP</name>
        <dbReference type="ChEBI" id="CHEBI:30616"/>
    </ligand>
</feature>
<dbReference type="Gene3D" id="1.10.560.10">
    <property type="entry name" value="GroEL-like equatorial domain"/>
    <property type="match status" value="1"/>
</dbReference>
<dbReference type="InterPro" id="IPR001844">
    <property type="entry name" value="Cpn60/GroEL"/>
</dbReference>
<dbReference type="NCBIfam" id="NF009489">
    <property type="entry name" value="PRK12851.1"/>
    <property type="match status" value="1"/>
</dbReference>
<comment type="function">
    <text evidence="3 5">Together with its co-chaperonin GroES, plays an essential role in assisting protein folding. The GroEL-GroES system forms a nano-cage that allows encapsulation of the non-native substrate proteins and provides a physical environment optimized to promote and accelerate protein folding.</text>
</comment>
<dbReference type="GO" id="GO:0016853">
    <property type="term" value="F:isomerase activity"/>
    <property type="evidence" value="ECO:0007669"/>
    <property type="project" value="UniProtKB-KW"/>
</dbReference>
<feature type="binding site" evidence="3">
    <location>
        <position position="414"/>
    </location>
    <ligand>
        <name>ATP</name>
        <dbReference type="ChEBI" id="CHEBI:30616"/>
    </ligand>
</feature>
<dbReference type="NCBIfam" id="NF009488">
    <property type="entry name" value="PRK12850.1"/>
    <property type="match status" value="1"/>
</dbReference>
<dbReference type="NCBIfam" id="NF000592">
    <property type="entry name" value="PRK00013.1"/>
    <property type="match status" value="1"/>
</dbReference>
<organism evidence="6 7">
    <name type="scientific">Candidatus Zambryskibacteria bacterium RIFCSPHIGHO2_01_FULL_46_25</name>
    <dbReference type="NCBI Taxonomy" id="1802738"/>
    <lineage>
        <taxon>Bacteria</taxon>
        <taxon>Candidatus Zambryskiibacteriota</taxon>
    </lineage>
</organism>
<dbReference type="Gene3D" id="3.30.260.10">
    <property type="entry name" value="TCP-1-like chaperonin intermediate domain"/>
    <property type="match status" value="1"/>
</dbReference>
<keyword evidence="3" id="KW-0413">Isomerase</keyword>
<gene>
    <name evidence="3" type="primary">groEL</name>
    <name evidence="3" type="synonym">groL</name>
    <name evidence="6" type="ORF">A2838_01850</name>
</gene>
<dbReference type="InterPro" id="IPR002423">
    <property type="entry name" value="Cpn60/GroEL/TCP-1"/>
</dbReference>
<dbReference type="CDD" id="cd03344">
    <property type="entry name" value="GroEL"/>
    <property type="match status" value="1"/>
</dbReference>
<dbReference type="InterPro" id="IPR027413">
    <property type="entry name" value="GROEL-like_equatorial_sf"/>
</dbReference>
<reference evidence="6 7" key="1">
    <citation type="journal article" date="2016" name="Nat. Commun.">
        <title>Thousands of microbial genomes shed light on interconnected biogeochemical processes in an aquifer system.</title>
        <authorList>
            <person name="Anantharaman K."/>
            <person name="Brown C.T."/>
            <person name="Hug L.A."/>
            <person name="Sharon I."/>
            <person name="Castelle C.J."/>
            <person name="Probst A.J."/>
            <person name="Thomas B.C."/>
            <person name="Singh A."/>
            <person name="Wilkins M.J."/>
            <person name="Karaoz U."/>
            <person name="Brodie E.L."/>
            <person name="Williams K.H."/>
            <person name="Hubbard S.S."/>
            <person name="Banfield J.F."/>
        </authorList>
    </citation>
    <scope>NUCLEOTIDE SEQUENCE [LARGE SCALE GENOMIC DNA]</scope>
</reference>
<dbReference type="PANTHER" id="PTHR45633">
    <property type="entry name" value="60 KDA HEAT SHOCK PROTEIN, MITOCHONDRIAL"/>
    <property type="match status" value="1"/>
</dbReference>
<dbReference type="HAMAP" id="MF_00600">
    <property type="entry name" value="CH60"/>
    <property type="match status" value="1"/>
</dbReference>
<dbReference type="GO" id="GO:0042026">
    <property type="term" value="P:protein refolding"/>
    <property type="evidence" value="ECO:0007669"/>
    <property type="project" value="UniProtKB-UniRule"/>
</dbReference>
<dbReference type="InterPro" id="IPR027410">
    <property type="entry name" value="TCP-1-like_intermed_sf"/>
</dbReference>
<dbReference type="AlphaFoldDB" id="A0A1G2SZ86"/>
<dbReference type="Gene3D" id="3.50.7.10">
    <property type="entry name" value="GroEL"/>
    <property type="match status" value="1"/>
</dbReference>
<dbReference type="GO" id="GO:0140662">
    <property type="term" value="F:ATP-dependent protein folding chaperone"/>
    <property type="evidence" value="ECO:0007669"/>
    <property type="project" value="InterPro"/>
</dbReference>
<comment type="caution">
    <text evidence="6">The sequence shown here is derived from an EMBL/GenBank/DDBJ whole genome shotgun (WGS) entry which is preliminary data.</text>
</comment>
<dbReference type="SUPFAM" id="SSF48592">
    <property type="entry name" value="GroEL equatorial domain-like"/>
    <property type="match status" value="1"/>
</dbReference>
<proteinExistence type="inferred from homology"/>
<dbReference type="GO" id="GO:0005737">
    <property type="term" value="C:cytoplasm"/>
    <property type="evidence" value="ECO:0007669"/>
    <property type="project" value="UniProtKB-SubCell"/>
</dbReference>
<comment type="similarity">
    <text evidence="1 3 4">Belongs to the chaperonin (HSP60) family.</text>
</comment>
<keyword evidence="3" id="KW-0547">Nucleotide-binding</keyword>
<keyword evidence="3" id="KW-0067">ATP-binding</keyword>
<dbReference type="InterPro" id="IPR027409">
    <property type="entry name" value="GroEL-like_apical_dom_sf"/>
</dbReference>
<dbReference type="NCBIfam" id="NF009487">
    <property type="entry name" value="PRK12849.1"/>
    <property type="match status" value="1"/>
</dbReference>
<keyword evidence="3" id="KW-0963">Cytoplasm</keyword>
<dbReference type="FunFam" id="3.50.7.10:FF:000001">
    <property type="entry name" value="60 kDa chaperonin"/>
    <property type="match status" value="1"/>
</dbReference>
<dbReference type="EC" id="5.6.1.7" evidence="3"/>
<dbReference type="PRINTS" id="PR00298">
    <property type="entry name" value="CHAPERONIN60"/>
</dbReference>
<dbReference type="NCBIfam" id="TIGR02348">
    <property type="entry name" value="GroEL"/>
    <property type="match status" value="1"/>
</dbReference>
<evidence type="ECO:0000256" key="5">
    <source>
        <dbReference type="RuleBase" id="RU000419"/>
    </source>
</evidence>
<dbReference type="Proteomes" id="UP000178107">
    <property type="component" value="Unassembled WGS sequence"/>
</dbReference>
<comment type="caution">
    <text evidence="3">Lacks conserved residue(s) required for the propagation of feature annotation.</text>
</comment>
<evidence type="ECO:0000313" key="7">
    <source>
        <dbReference type="Proteomes" id="UP000178107"/>
    </source>
</evidence>
<feature type="binding site" evidence="3">
    <location>
        <begin position="490"/>
        <end position="492"/>
    </location>
    <ligand>
        <name>ATP</name>
        <dbReference type="ChEBI" id="CHEBI:30616"/>
    </ligand>
</feature>
<evidence type="ECO:0000256" key="2">
    <source>
        <dbReference type="ARBA" id="ARBA00023186"/>
    </source>
</evidence>
<dbReference type="SUPFAM" id="SSF52029">
    <property type="entry name" value="GroEL apical domain-like"/>
    <property type="match status" value="1"/>
</dbReference>
<evidence type="ECO:0000256" key="1">
    <source>
        <dbReference type="ARBA" id="ARBA00006607"/>
    </source>
</evidence>
<dbReference type="GO" id="GO:0051082">
    <property type="term" value="F:unfolded protein binding"/>
    <property type="evidence" value="ECO:0007669"/>
    <property type="project" value="UniProtKB-UniRule"/>
</dbReference>
<keyword evidence="2 3" id="KW-0143">Chaperone</keyword>
<dbReference type="EMBL" id="MHVH01000005">
    <property type="protein sequence ID" value="OHA90323.1"/>
    <property type="molecule type" value="Genomic_DNA"/>
</dbReference>
<accession>A0A1G2SZ86</accession>
<protein>
    <recommendedName>
        <fullName evidence="3">Chaperonin GroEL</fullName>
        <ecNumber evidence="3">5.6.1.7</ecNumber>
    </recommendedName>
    <alternativeName>
        <fullName evidence="3">60 kDa chaperonin</fullName>
    </alternativeName>
    <alternativeName>
        <fullName evidence="3">Chaperonin-60</fullName>
        <shortName evidence="3">Cpn60</shortName>
    </alternativeName>
</protein>